<dbReference type="InterPro" id="IPR042566">
    <property type="entry name" value="L1_C"/>
</dbReference>
<dbReference type="AlphaFoldDB" id="A0A498MSW2"/>
<evidence type="ECO:0000313" key="4">
    <source>
        <dbReference type="Proteomes" id="UP000290572"/>
    </source>
</evidence>
<dbReference type="Proteomes" id="UP000290572">
    <property type="component" value="Unassembled WGS sequence"/>
</dbReference>
<feature type="coiled-coil region" evidence="1">
    <location>
        <begin position="329"/>
        <end position="377"/>
    </location>
</feature>
<keyword evidence="4" id="KW-1185">Reference proteome</keyword>
<dbReference type="InterPro" id="IPR004244">
    <property type="entry name" value="Transposase_22"/>
</dbReference>
<dbReference type="Gene3D" id="3.30.70.1820">
    <property type="entry name" value="L1 transposable element, RRM domain"/>
    <property type="match status" value="1"/>
</dbReference>
<dbReference type="EMBL" id="QBIY01012571">
    <property type="protein sequence ID" value="RXN22983.1"/>
    <property type="molecule type" value="Genomic_DNA"/>
</dbReference>
<comment type="caution">
    <text evidence="3">The sequence shown here is derived from an EMBL/GenBank/DDBJ whole genome shotgun (WGS) entry which is preliminary data.</text>
</comment>
<evidence type="ECO:0000256" key="1">
    <source>
        <dbReference type="SAM" id="Coils"/>
    </source>
</evidence>
<organism evidence="3 4">
    <name type="scientific">Labeo rohita</name>
    <name type="common">Indian major carp</name>
    <name type="synonym">Cyprinus rohita</name>
    <dbReference type="NCBI Taxonomy" id="84645"/>
    <lineage>
        <taxon>Eukaryota</taxon>
        <taxon>Metazoa</taxon>
        <taxon>Chordata</taxon>
        <taxon>Craniata</taxon>
        <taxon>Vertebrata</taxon>
        <taxon>Euteleostomi</taxon>
        <taxon>Actinopterygii</taxon>
        <taxon>Neopterygii</taxon>
        <taxon>Teleostei</taxon>
        <taxon>Ostariophysi</taxon>
        <taxon>Cypriniformes</taxon>
        <taxon>Cyprinidae</taxon>
        <taxon>Labeoninae</taxon>
        <taxon>Labeonini</taxon>
        <taxon>Labeo</taxon>
    </lineage>
</organism>
<dbReference type="STRING" id="84645.A0A498MSW2"/>
<name>A0A498MSW2_LABRO</name>
<dbReference type="PANTHER" id="PTHR11505">
    <property type="entry name" value="L1 TRANSPOSABLE ELEMENT-RELATED"/>
    <property type="match status" value="1"/>
</dbReference>
<protein>
    <submittedName>
        <fullName evidence="3">Restin-like protein</fullName>
    </submittedName>
</protein>
<evidence type="ECO:0000313" key="3">
    <source>
        <dbReference type="EMBL" id="RXN22983.1"/>
    </source>
</evidence>
<accession>A0A498MSW2</accession>
<gene>
    <name evidence="3" type="ORF">ROHU_023100</name>
</gene>
<feature type="coiled-coil region" evidence="1">
    <location>
        <begin position="5"/>
        <end position="39"/>
    </location>
</feature>
<dbReference type="Gene3D" id="3.30.250.20">
    <property type="entry name" value="L1 transposable element, C-terminal domain"/>
    <property type="match status" value="1"/>
</dbReference>
<sequence>MEDVVNMEKSKLEEATKRITFLSRKLDDLENRSRRSNLRVVNLPEKVENPDAVAFLEKWLCETLGRSIFPTPHIIERAHRLPGRQNTNRPRVMIMKFLNFQDVVRVMRAARQKGRVMYGDQEIKFFPDLSAEVLRQRRRFDDIKQCLRSLNLRYGIVYPAKLRVTVNGQTREFEDPSDAEKFLQGIQNTVAVTQWSPTFVQDLLPAAQKTALLYHLSYLCLANFPNLERNIRSRAVETQLLFGSSDATMLKCILTSENLVQSLFPMLTKAVEKNKPILAVKFLAKAQVWIKEIITEVDRIVEKYDLHNKDVASSTSDVVKEKIETDKKITQQDHEMKQTENTLNDLKSKLQKATEELAELERKINSKNQEIQDFAQSITKTSKGLGIFAAVVPFIGLIVKSIYDAVHDPENVARMKALEAELNNLIADKTALKQKQWQLELQIIDWQMKFAKANFDRNSIPDPIYLNEVQSSLSKIQAILIQLKNFWENVGQMLKYLEQKTFVGEDLIEDLVELKDEFLESIKAAEEAWSSFGAGCKKASVIFKIQAKDAYKFLEVSPSSLSKEQWQTEWPCGETEKGIKDGKDRGSVQKEVEESEGHIFKGEEKGDGEEKWVSSRVREKVEVLCGPVFPRPLRLPMGDKREYGEGG</sequence>
<proteinExistence type="predicted"/>
<keyword evidence="1" id="KW-0175">Coiled coil</keyword>
<reference evidence="3 4" key="1">
    <citation type="submission" date="2018-03" db="EMBL/GenBank/DDBJ databases">
        <title>Draft genome sequence of Rohu Carp (Labeo rohita).</title>
        <authorList>
            <person name="Das P."/>
            <person name="Kushwaha B."/>
            <person name="Joshi C.G."/>
            <person name="Kumar D."/>
            <person name="Nagpure N.S."/>
            <person name="Sahoo L."/>
            <person name="Das S.P."/>
            <person name="Bit A."/>
            <person name="Patnaik S."/>
            <person name="Meher P.K."/>
            <person name="Jayasankar P."/>
            <person name="Koringa P.G."/>
            <person name="Patel N.V."/>
            <person name="Hinsu A.T."/>
            <person name="Kumar R."/>
            <person name="Pandey M."/>
            <person name="Agarwal S."/>
            <person name="Srivastava S."/>
            <person name="Singh M."/>
            <person name="Iquebal M.A."/>
            <person name="Jaiswal S."/>
            <person name="Angadi U.B."/>
            <person name="Kumar N."/>
            <person name="Raza M."/>
            <person name="Shah T.M."/>
            <person name="Rai A."/>
            <person name="Jena J.K."/>
        </authorList>
    </citation>
    <scope>NUCLEOTIDE SEQUENCE [LARGE SCALE GENOMIC DNA]</scope>
    <source>
        <strain evidence="3">DASCIFA01</strain>
        <tissue evidence="3">Testis</tissue>
    </source>
</reference>
<evidence type="ECO:0000256" key="2">
    <source>
        <dbReference type="SAM" id="MobiDB-lite"/>
    </source>
</evidence>
<feature type="compositionally biased region" description="Basic and acidic residues" evidence="2">
    <location>
        <begin position="574"/>
        <end position="615"/>
    </location>
</feature>
<feature type="region of interest" description="Disordered" evidence="2">
    <location>
        <begin position="572"/>
        <end position="615"/>
    </location>
</feature>